<dbReference type="Gene3D" id="3.40.190.290">
    <property type="match status" value="1"/>
</dbReference>
<dbReference type="Pfam" id="PF00126">
    <property type="entry name" value="HTH_1"/>
    <property type="match status" value="1"/>
</dbReference>
<dbReference type="AlphaFoldDB" id="A0AAE4AK60"/>
<comment type="similarity">
    <text evidence="1">Belongs to the LysR transcriptional regulatory family.</text>
</comment>
<dbReference type="GO" id="GO:0003700">
    <property type="term" value="F:DNA-binding transcription factor activity"/>
    <property type="evidence" value="ECO:0007669"/>
    <property type="project" value="InterPro"/>
</dbReference>
<sequence length="285" mass="32862">MNLNHYQVFVTVAEKGNFSKAGQELFLSQPAVSQMMSQLEQELGCRLFVRQSRGVVLTVEGQEFYHQVKTGVQALEQANQRMQEMKLLEWGVLRLGVSDTISRYVLPKRLKKFSNRYPRLRISIRNGTSSELEHMLLSGEVDLVFGFMPQHLEEVEFCTLMTLHEVFVTSREYARELPELLTAQNIHQIKIMMLDRKSQTRKQIDAHLLLQNISLNPEVELANYELLAEFAKEGLGVAILARELIEDLHVLRSNIDLPTRDVGFYYQRKIPLSHAAKAFVETMIQ</sequence>
<keyword evidence="7" id="KW-1185">Reference proteome</keyword>
<evidence type="ECO:0000313" key="6">
    <source>
        <dbReference type="EMBL" id="MDQ0151645.1"/>
    </source>
</evidence>
<evidence type="ECO:0000313" key="7">
    <source>
        <dbReference type="Proteomes" id="UP001241537"/>
    </source>
</evidence>
<evidence type="ECO:0000256" key="3">
    <source>
        <dbReference type="ARBA" id="ARBA00023125"/>
    </source>
</evidence>
<keyword evidence="2" id="KW-0805">Transcription regulation</keyword>
<dbReference type="Pfam" id="PF03466">
    <property type="entry name" value="LysR_substrate"/>
    <property type="match status" value="1"/>
</dbReference>
<dbReference type="InterPro" id="IPR050950">
    <property type="entry name" value="HTH-type_LysR_regulators"/>
</dbReference>
<dbReference type="InterPro" id="IPR000847">
    <property type="entry name" value="LysR_HTH_N"/>
</dbReference>
<dbReference type="RefSeq" id="WP_106613128.1">
    <property type="nucleotide sequence ID" value="NZ_JAUSTO010000002.1"/>
</dbReference>
<proteinExistence type="inferred from homology"/>
<dbReference type="SUPFAM" id="SSF53850">
    <property type="entry name" value="Periplasmic binding protein-like II"/>
    <property type="match status" value="1"/>
</dbReference>
<dbReference type="Proteomes" id="UP001241537">
    <property type="component" value="Unassembled WGS sequence"/>
</dbReference>
<protein>
    <submittedName>
        <fullName evidence="6">DNA-binding transcriptional LysR family regulator</fullName>
    </submittedName>
</protein>
<organism evidence="6 7">
    <name type="scientific">Moryella indoligenes</name>
    <dbReference type="NCBI Taxonomy" id="371674"/>
    <lineage>
        <taxon>Bacteria</taxon>
        <taxon>Bacillati</taxon>
        <taxon>Bacillota</taxon>
        <taxon>Clostridia</taxon>
        <taxon>Lachnospirales</taxon>
        <taxon>Lachnospiraceae</taxon>
        <taxon>Moryella</taxon>
    </lineage>
</organism>
<dbReference type="PRINTS" id="PR00039">
    <property type="entry name" value="HTHLYSR"/>
</dbReference>
<dbReference type="PANTHER" id="PTHR30419:SF8">
    <property type="entry name" value="NITROGEN ASSIMILATION TRANSCRIPTIONAL ACTIVATOR-RELATED"/>
    <property type="match status" value="1"/>
</dbReference>
<accession>A0AAE4AK60</accession>
<dbReference type="InterPro" id="IPR005119">
    <property type="entry name" value="LysR_subst-bd"/>
</dbReference>
<comment type="caution">
    <text evidence="6">The sequence shown here is derived from an EMBL/GenBank/DDBJ whole genome shotgun (WGS) entry which is preliminary data.</text>
</comment>
<gene>
    <name evidence="6" type="ORF">J2S20_000325</name>
</gene>
<dbReference type="GO" id="GO:0003677">
    <property type="term" value="F:DNA binding"/>
    <property type="evidence" value="ECO:0007669"/>
    <property type="project" value="UniProtKB-KW"/>
</dbReference>
<dbReference type="EMBL" id="JAUSTO010000002">
    <property type="protein sequence ID" value="MDQ0151645.1"/>
    <property type="molecule type" value="Genomic_DNA"/>
</dbReference>
<feature type="domain" description="HTH lysR-type" evidence="5">
    <location>
        <begin position="1"/>
        <end position="58"/>
    </location>
</feature>
<dbReference type="FunFam" id="1.10.10.10:FF:000001">
    <property type="entry name" value="LysR family transcriptional regulator"/>
    <property type="match status" value="1"/>
</dbReference>
<dbReference type="PROSITE" id="PS50931">
    <property type="entry name" value="HTH_LYSR"/>
    <property type="match status" value="1"/>
</dbReference>
<evidence type="ECO:0000256" key="1">
    <source>
        <dbReference type="ARBA" id="ARBA00009437"/>
    </source>
</evidence>
<dbReference type="InterPro" id="IPR036390">
    <property type="entry name" value="WH_DNA-bd_sf"/>
</dbReference>
<dbReference type="PANTHER" id="PTHR30419">
    <property type="entry name" value="HTH-TYPE TRANSCRIPTIONAL REGULATOR YBHD"/>
    <property type="match status" value="1"/>
</dbReference>
<keyword evidence="3 6" id="KW-0238">DNA-binding</keyword>
<dbReference type="Gene3D" id="1.10.10.10">
    <property type="entry name" value="Winged helix-like DNA-binding domain superfamily/Winged helix DNA-binding domain"/>
    <property type="match status" value="1"/>
</dbReference>
<name>A0AAE4AK60_9FIRM</name>
<reference evidence="6" key="1">
    <citation type="submission" date="2023-07" db="EMBL/GenBank/DDBJ databases">
        <title>Genomic Encyclopedia of Type Strains, Phase IV (KMG-IV): sequencing the most valuable type-strain genomes for metagenomic binning, comparative biology and taxonomic classification.</title>
        <authorList>
            <person name="Goeker M."/>
        </authorList>
    </citation>
    <scope>NUCLEOTIDE SEQUENCE</scope>
    <source>
        <strain evidence="6">DSM 19659</strain>
    </source>
</reference>
<dbReference type="SUPFAM" id="SSF46785">
    <property type="entry name" value="Winged helix' DNA-binding domain"/>
    <property type="match status" value="1"/>
</dbReference>
<dbReference type="GO" id="GO:0005829">
    <property type="term" value="C:cytosol"/>
    <property type="evidence" value="ECO:0007669"/>
    <property type="project" value="TreeGrafter"/>
</dbReference>
<evidence type="ECO:0000259" key="5">
    <source>
        <dbReference type="PROSITE" id="PS50931"/>
    </source>
</evidence>
<keyword evidence="4" id="KW-0804">Transcription</keyword>
<evidence type="ECO:0000256" key="2">
    <source>
        <dbReference type="ARBA" id="ARBA00023015"/>
    </source>
</evidence>
<dbReference type="CDD" id="cd05466">
    <property type="entry name" value="PBP2_LTTR_substrate"/>
    <property type="match status" value="1"/>
</dbReference>
<dbReference type="InterPro" id="IPR036388">
    <property type="entry name" value="WH-like_DNA-bd_sf"/>
</dbReference>
<evidence type="ECO:0000256" key="4">
    <source>
        <dbReference type="ARBA" id="ARBA00023163"/>
    </source>
</evidence>